<feature type="compositionally biased region" description="Basic and acidic residues" evidence="10">
    <location>
        <begin position="11"/>
        <end position="25"/>
    </location>
</feature>
<keyword evidence="7" id="KW-0156">Chromatin regulator</keyword>
<feature type="domain" description="Helicase C-terminal" evidence="12">
    <location>
        <begin position="450"/>
        <end position="601"/>
    </location>
</feature>
<dbReference type="PROSITE" id="PS00690">
    <property type="entry name" value="DEAH_ATP_HELICASE"/>
    <property type="match status" value="1"/>
</dbReference>
<dbReference type="PROSITE" id="PS51293">
    <property type="entry name" value="SANT"/>
    <property type="match status" value="1"/>
</dbReference>
<dbReference type="Gene3D" id="3.40.50.300">
    <property type="entry name" value="P-loop containing nucleotide triphosphate hydrolases"/>
    <property type="match status" value="1"/>
</dbReference>
<sequence>MDAPPPRAQRKAVDREAAFSEQQRLDALRRNRKQQLDKLRDAEREGAAAGGAPVDTVESRLHLLMRQLDVYAGAMHGEGGAGGSAGGTAGDDAAAAGRHKKGRMTEKQEDALLLHAAADGSSATHAPGTTLTVQPMSVTGEMRPYQLEGLNWLVRLFDNGVNGILADEMGLGKTLQTLSLLSYLKHHRAFAGPHLVIVPKSTIGNWARECERWTPNMVAFKFHGDKEQRDSLRAMLQQTADYDVCITTFEVAISEKAAIKKVKWSYLIIDEAHRIKNETSVLSQVVRVFETSNRLLITGTPLQNNLHELWAMLNFLLPEIFSDAADFDAWFDVAGKTNLVADSFVGKLHKILRPFLLRRLKADVEKALLPKKEVKLFVGMSDMQRTWYRNILSKNIDALNASGSANRVRILNILMQLRKCVNHPYLFEGAEQPPFTNDERLVKASAKLELLDKLLPRLQKDGHRVLLFSQMTRMLDILEDYAFWKGYGYCRIDGSTAGDERDAALDVYNAPNSSKFLFLLSTRAGGLGINLATADTVILYDSDWNPQMDLQAQDRAHRIGQKKRVVCYRFVTEGTVEEKIVERAQRKLYLDAVVIQQGRLVEADKQLDKSALQSMIRFGADAIFNGTGVVRDEDLDALLQRGEARTEEENQKLQQTITSIANFSLAAGDEKSLYEYAGRDFSAELGGDSLESLKFVNLPKRDRKANYDVDGEFARQMNKAPVERSAKGHKLHDFQLFDVARLEELRAKEAAAAEYKATARKGRGAGGDDEDEGGASAEPAGLTRAEELEKAELLRAGFPDWTRKDLSAFVRGCELHGRQDLRAVAAEVEGKTEHEVARYAVAFFNKYDQIENGDRLIKRIEAGEAKIERRIEIGRALSTKVGRHKNAWATLTVSYGAQKGKLFNEEEDRFLICMTHQLGYGRWEELRDEVRKCWLFRFDWFIKTRSVLELQRRVDVLIRLLEKENAEIAEAEEAAARRRKKEGGGSGAKRVGAQAKGATPSAAKRKSDAGGTGGPASRRRR</sequence>
<dbReference type="AlphaFoldDB" id="A0A8J5XD92"/>
<evidence type="ECO:0000256" key="9">
    <source>
        <dbReference type="ARBA" id="ARBA00023242"/>
    </source>
</evidence>
<dbReference type="InterPro" id="IPR001005">
    <property type="entry name" value="SANT/Myb"/>
</dbReference>
<feature type="compositionally biased region" description="Gly residues" evidence="10">
    <location>
        <begin position="80"/>
        <end position="89"/>
    </location>
</feature>
<dbReference type="Pfam" id="PF09111">
    <property type="entry name" value="SLIDE"/>
    <property type="match status" value="1"/>
</dbReference>
<dbReference type="InterPro" id="IPR038718">
    <property type="entry name" value="SNF2-like_sf"/>
</dbReference>
<feature type="region of interest" description="Disordered" evidence="10">
    <location>
        <begin position="80"/>
        <end position="106"/>
    </location>
</feature>
<gene>
    <name evidence="14" type="ORF">KFE25_003042</name>
</gene>
<evidence type="ECO:0000256" key="6">
    <source>
        <dbReference type="ARBA" id="ARBA00022840"/>
    </source>
</evidence>
<keyword evidence="8" id="KW-0238">DNA-binding</keyword>
<evidence type="ECO:0000256" key="8">
    <source>
        <dbReference type="ARBA" id="ARBA00023125"/>
    </source>
</evidence>
<accession>A0A8J5XD92</accession>
<dbReference type="SUPFAM" id="SSF101224">
    <property type="entry name" value="HAND domain of the nucleosome remodeling ATPase ISWI"/>
    <property type="match status" value="1"/>
</dbReference>
<dbReference type="InterPro" id="IPR015195">
    <property type="entry name" value="SLIDE"/>
</dbReference>
<dbReference type="PROSITE" id="PS51192">
    <property type="entry name" value="HELICASE_ATP_BIND_1"/>
    <property type="match status" value="1"/>
</dbReference>
<name>A0A8J5XD92_DIALT</name>
<dbReference type="FunFam" id="3.40.50.300:FF:000082">
    <property type="entry name" value="ISWI chromatin remodeling complex ATPase ISW1"/>
    <property type="match status" value="1"/>
</dbReference>
<evidence type="ECO:0000256" key="10">
    <source>
        <dbReference type="SAM" id="MobiDB-lite"/>
    </source>
</evidence>
<feature type="domain" description="Helicase ATP-binding" evidence="11">
    <location>
        <begin position="154"/>
        <end position="319"/>
    </location>
</feature>
<feature type="region of interest" description="Disordered" evidence="10">
    <location>
        <begin position="972"/>
        <end position="1021"/>
    </location>
</feature>
<proteinExistence type="inferred from homology"/>
<dbReference type="InterPro" id="IPR014001">
    <property type="entry name" value="Helicase_ATP-bd"/>
</dbReference>
<reference evidence="14" key="1">
    <citation type="submission" date="2021-05" db="EMBL/GenBank/DDBJ databases">
        <title>The genome of the haptophyte Pavlova lutheri (Diacronema luteri, Pavlovales) - a model for lipid biosynthesis in eukaryotic algae.</title>
        <authorList>
            <person name="Hulatt C.J."/>
            <person name="Posewitz M.C."/>
        </authorList>
    </citation>
    <scope>NUCLEOTIDE SEQUENCE</scope>
    <source>
        <strain evidence="14">NIVA-4/92</strain>
    </source>
</reference>
<dbReference type="InterPro" id="IPR001650">
    <property type="entry name" value="Helicase_C-like"/>
</dbReference>
<evidence type="ECO:0000256" key="7">
    <source>
        <dbReference type="ARBA" id="ARBA00022853"/>
    </source>
</evidence>
<dbReference type="InterPro" id="IPR002464">
    <property type="entry name" value="DNA/RNA_helicase_DEAH_CS"/>
</dbReference>
<feature type="domain" description="SANT" evidence="13">
    <location>
        <begin position="796"/>
        <end position="848"/>
    </location>
</feature>
<evidence type="ECO:0000259" key="13">
    <source>
        <dbReference type="PROSITE" id="PS51293"/>
    </source>
</evidence>
<dbReference type="GO" id="GO:0005634">
    <property type="term" value="C:nucleus"/>
    <property type="evidence" value="ECO:0007669"/>
    <property type="project" value="UniProtKB-SubCell"/>
</dbReference>
<dbReference type="GO" id="GO:0140658">
    <property type="term" value="F:ATP-dependent chromatin remodeler activity"/>
    <property type="evidence" value="ECO:0007669"/>
    <property type="project" value="TreeGrafter"/>
</dbReference>
<dbReference type="GO" id="GO:0000785">
    <property type="term" value="C:chromatin"/>
    <property type="evidence" value="ECO:0007669"/>
    <property type="project" value="TreeGrafter"/>
</dbReference>
<dbReference type="InterPro" id="IPR000330">
    <property type="entry name" value="SNF2_N"/>
</dbReference>
<evidence type="ECO:0000256" key="1">
    <source>
        <dbReference type="ARBA" id="ARBA00004123"/>
    </source>
</evidence>
<dbReference type="InterPro" id="IPR017884">
    <property type="entry name" value="SANT_dom"/>
</dbReference>
<dbReference type="SMART" id="SM00490">
    <property type="entry name" value="HELICc"/>
    <property type="match status" value="1"/>
</dbReference>
<feature type="region of interest" description="Disordered" evidence="10">
    <location>
        <begin position="756"/>
        <end position="782"/>
    </location>
</feature>
<keyword evidence="9" id="KW-0539">Nucleus</keyword>
<evidence type="ECO:0000313" key="15">
    <source>
        <dbReference type="Proteomes" id="UP000751190"/>
    </source>
</evidence>
<keyword evidence="15" id="KW-1185">Reference proteome</keyword>
<evidence type="ECO:0000259" key="12">
    <source>
        <dbReference type="PROSITE" id="PS51194"/>
    </source>
</evidence>
<dbReference type="FunFam" id="3.40.50.10810:FF:000005">
    <property type="entry name" value="Photoperiod-independent early flowering 1"/>
    <property type="match status" value="1"/>
</dbReference>
<dbReference type="GO" id="GO:0005524">
    <property type="term" value="F:ATP binding"/>
    <property type="evidence" value="ECO:0007669"/>
    <property type="project" value="UniProtKB-KW"/>
</dbReference>
<keyword evidence="4" id="KW-0378">Hydrolase</keyword>
<dbReference type="EMBL" id="JAGTXO010000050">
    <property type="protein sequence ID" value="KAG8458507.1"/>
    <property type="molecule type" value="Genomic_DNA"/>
</dbReference>
<dbReference type="GO" id="GO:0034728">
    <property type="term" value="P:nucleosome organization"/>
    <property type="evidence" value="ECO:0007669"/>
    <property type="project" value="TreeGrafter"/>
</dbReference>
<dbReference type="InterPro" id="IPR027417">
    <property type="entry name" value="P-loop_NTPase"/>
</dbReference>
<dbReference type="CDD" id="cd00167">
    <property type="entry name" value="SANT"/>
    <property type="match status" value="2"/>
</dbReference>
<dbReference type="CDD" id="cd18793">
    <property type="entry name" value="SF2_C_SNF"/>
    <property type="match status" value="1"/>
</dbReference>
<evidence type="ECO:0000256" key="3">
    <source>
        <dbReference type="ARBA" id="ARBA00022741"/>
    </source>
</evidence>
<keyword evidence="5" id="KW-0347">Helicase</keyword>
<organism evidence="14 15">
    <name type="scientific">Diacronema lutheri</name>
    <name type="common">Unicellular marine alga</name>
    <name type="synonym">Monochrysis lutheri</name>
    <dbReference type="NCBI Taxonomy" id="2081491"/>
    <lineage>
        <taxon>Eukaryota</taxon>
        <taxon>Haptista</taxon>
        <taxon>Haptophyta</taxon>
        <taxon>Pavlovophyceae</taxon>
        <taxon>Pavlovales</taxon>
        <taxon>Pavlovaceae</taxon>
        <taxon>Diacronema</taxon>
    </lineage>
</organism>
<dbReference type="Gene3D" id="1.10.1040.30">
    <property type="entry name" value="ISWI, HAND domain"/>
    <property type="match status" value="1"/>
</dbReference>
<dbReference type="PANTHER" id="PTHR45623">
    <property type="entry name" value="CHROMODOMAIN-HELICASE-DNA-BINDING PROTEIN 3-RELATED-RELATED"/>
    <property type="match status" value="1"/>
</dbReference>
<comment type="caution">
    <text evidence="14">The sequence shown here is derived from an EMBL/GenBank/DDBJ whole genome shotgun (WGS) entry which is preliminary data.</text>
</comment>
<dbReference type="SMART" id="SM00717">
    <property type="entry name" value="SANT"/>
    <property type="match status" value="2"/>
</dbReference>
<dbReference type="PROSITE" id="PS51194">
    <property type="entry name" value="HELICASE_CTER"/>
    <property type="match status" value="1"/>
</dbReference>
<dbReference type="SMART" id="SM00487">
    <property type="entry name" value="DEXDc"/>
    <property type="match status" value="1"/>
</dbReference>
<dbReference type="OMA" id="VHDYQFF"/>
<dbReference type="Gene3D" id="3.40.50.10810">
    <property type="entry name" value="Tandem AAA-ATPase domain"/>
    <property type="match status" value="1"/>
</dbReference>
<dbReference type="InterPro" id="IPR049730">
    <property type="entry name" value="SNF2/RAD54-like_C"/>
</dbReference>
<dbReference type="GO" id="GO:0042393">
    <property type="term" value="F:histone binding"/>
    <property type="evidence" value="ECO:0007669"/>
    <property type="project" value="TreeGrafter"/>
</dbReference>
<dbReference type="GO" id="GO:0016887">
    <property type="term" value="F:ATP hydrolysis activity"/>
    <property type="evidence" value="ECO:0007669"/>
    <property type="project" value="TreeGrafter"/>
</dbReference>
<dbReference type="OrthoDB" id="5857104at2759"/>
<dbReference type="Pfam" id="PF00176">
    <property type="entry name" value="SNF2-rel_dom"/>
    <property type="match status" value="1"/>
</dbReference>
<dbReference type="InterPro" id="IPR009057">
    <property type="entry name" value="Homeodomain-like_sf"/>
</dbReference>
<evidence type="ECO:0000256" key="2">
    <source>
        <dbReference type="ARBA" id="ARBA00009687"/>
    </source>
</evidence>
<evidence type="ECO:0000259" key="11">
    <source>
        <dbReference type="PROSITE" id="PS51192"/>
    </source>
</evidence>
<protein>
    <submittedName>
        <fullName evidence="14">Uncharacterized protein</fullName>
    </submittedName>
</protein>
<dbReference type="Gene3D" id="1.20.5.1190">
    <property type="entry name" value="iswi atpase"/>
    <property type="match status" value="1"/>
</dbReference>
<evidence type="ECO:0000313" key="14">
    <source>
        <dbReference type="EMBL" id="KAG8458507.1"/>
    </source>
</evidence>
<dbReference type="Gene3D" id="1.10.10.60">
    <property type="entry name" value="Homeodomain-like"/>
    <property type="match status" value="2"/>
</dbReference>
<dbReference type="SUPFAM" id="SSF52540">
    <property type="entry name" value="P-loop containing nucleoside triphosphate hydrolases"/>
    <property type="match status" value="2"/>
</dbReference>
<evidence type="ECO:0000256" key="5">
    <source>
        <dbReference type="ARBA" id="ARBA00022806"/>
    </source>
</evidence>
<dbReference type="SUPFAM" id="SSF46689">
    <property type="entry name" value="Homeodomain-like"/>
    <property type="match status" value="2"/>
</dbReference>
<dbReference type="GO" id="GO:0004386">
    <property type="term" value="F:helicase activity"/>
    <property type="evidence" value="ECO:0007669"/>
    <property type="project" value="UniProtKB-KW"/>
</dbReference>
<comment type="subcellular location">
    <subcellularLocation>
        <location evidence="1">Nucleus</location>
    </subcellularLocation>
</comment>
<keyword evidence="6" id="KW-0067">ATP-binding</keyword>
<comment type="similarity">
    <text evidence="2">Belongs to the SNF2/RAD54 helicase family. ISWI subfamily.</text>
</comment>
<keyword evidence="3" id="KW-0547">Nucleotide-binding</keyword>
<dbReference type="GO" id="GO:0031491">
    <property type="term" value="F:nucleosome binding"/>
    <property type="evidence" value="ECO:0007669"/>
    <property type="project" value="InterPro"/>
</dbReference>
<dbReference type="Proteomes" id="UP000751190">
    <property type="component" value="Unassembled WGS sequence"/>
</dbReference>
<evidence type="ECO:0000256" key="4">
    <source>
        <dbReference type="ARBA" id="ARBA00022801"/>
    </source>
</evidence>
<dbReference type="Pfam" id="PF00271">
    <property type="entry name" value="Helicase_C"/>
    <property type="match status" value="1"/>
</dbReference>
<feature type="region of interest" description="Disordered" evidence="10">
    <location>
        <begin position="1"/>
        <end position="25"/>
    </location>
</feature>
<dbReference type="PANTHER" id="PTHR45623:SF49">
    <property type="entry name" value="SWI_SNF-RELATED MATRIX-ASSOCIATED ACTIN-DEPENDENT REGULATOR OF CHROMATIN SUBFAMILY A MEMBER 5"/>
    <property type="match status" value="1"/>
</dbReference>
<dbReference type="GO" id="GO:0003677">
    <property type="term" value="F:DNA binding"/>
    <property type="evidence" value="ECO:0007669"/>
    <property type="project" value="UniProtKB-KW"/>
</dbReference>
<dbReference type="InterPro" id="IPR036306">
    <property type="entry name" value="ISWI_HAND-dom_sf"/>
</dbReference>